<comment type="caution">
    <text evidence="1">The sequence shown here is derived from an EMBL/GenBank/DDBJ whole genome shotgun (WGS) entry which is preliminary data.</text>
</comment>
<organism evidence="1 2">
    <name type="scientific">Fodinibacter luteus</name>
    <dbReference type="NCBI Taxonomy" id="552064"/>
    <lineage>
        <taxon>Bacteria</taxon>
        <taxon>Bacillati</taxon>
        <taxon>Actinomycetota</taxon>
        <taxon>Actinomycetes</taxon>
        <taxon>Micrococcales</taxon>
        <taxon>Intrasporangiaceae</taxon>
        <taxon>Fodinibacter (ex Wang et al. 2009)</taxon>
    </lineage>
</organism>
<sequence length="86" mass="9223">MPERSALPTRGEVVVDSRGGDRALRVSWHPEHGLVVLSIWRGPTCVATVQVAAAEVPHLVEVLVRGLAVPGTARRTVVTRPLEQVG</sequence>
<protein>
    <submittedName>
        <fullName evidence="1">Uncharacterized protein</fullName>
    </submittedName>
</protein>
<evidence type="ECO:0000313" key="2">
    <source>
        <dbReference type="Proteomes" id="UP001500945"/>
    </source>
</evidence>
<dbReference type="RefSeq" id="WP_345206263.1">
    <property type="nucleotide sequence ID" value="NZ_BAABGM010000015.1"/>
</dbReference>
<keyword evidence="2" id="KW-1185">Reference proteome</keyword>
<reference evidence="2" key="1">
    <citation type="journal article" date="2019" name="Int. J. Syst. Evol. Microbiol.">
        <title>The Global Catalogue of Microorganisms (GCM) 10K type strain sequencing project: providing services to taxonomists for standard genome sequencing and annotation.</title>
        <authorList>
            <consortium name="The Broad Institute Genomics Platform"/>
            <consortium name="The Broad Institute Genome Sequencing Center for Infectious Disease"/>
            <person name="Wu L."/>
            <person name="Ma J."/>
        </authorList>
    </citation>
    <scope>NUCLEOTIDE SEQUENCE [LARGE SCALE GENOMIC DNA]</scope>
    <source>
        <strain evidence="2">JCM 17809</strain>
    </source>
</reference>
<proteinExistence type="predicted"/>
<dbReference type="Proteomes" id="UP001500945">
    <property type="component" value="Unassembled WGS sequence"/>
</dbReference>
<gene>
    <name evidence="1" type="ORF">GCM10023168_24290</name>
</gene>
<dbReference type="EMBL" id="BAABGM010000015">
    <property type="protein sequence ID" value="GAA4407832.1"/>
    <property type="molecule type" value="Genomic_DNA"/>
</dbReference>
<evidence type="ECO:0000313" key="1">
    <source>
        <dbReference type="EMBL" id="GAA4407832.1"/>
    </source>
</evidence>
<accession>A0ABP8KJU8</accession>
<name>A0ABP8KJU8_9MICO</name>